<protein>
    <submittedName>
        <fullName evidence="1">CRISPR-associated protein Cas6</fullName>
    </submittedName>
</protein>
<evidence type="ECO:0000313" key="2">
    <source>
        <dbReference type="Proteomes" id="UP000192727"/>
    </source>
</evidence>
<dbReference type="EMBL" id="CP020557">
    <property type="protein sequence ID" value="ARF67744.1"/>
    <property type="molecule type" value="Genomic_DNA"/>
</dbReference>
<gene>
    <name evidence="1" type="ORF">B7C51_07720</name>
</gene>
<dbReference type="AlphaFoldDB" id="A0A1V0URD7"/>
<dbReference type="Proteomes" id="UP000192727">
    <property type="component" value="Chromosome"/>
</dbReference>
<accession>A0A1V0URD7</accession>
<dbReference type="RefSeq" id="WP_083039487.1">
    <property type="nucleotide sequence ID" value="NZ_CP020557.1"/>
</dbReference>
<reference evidence="1 2" key="1">
    <citation type="submission" date="2017-03" db="EMBL/GenBank/DDBJ databases">
        <title>Paenibacillus larvae genome sequencing.</title>
        <authorList>
            <person name="Dingman D.W."/>
        </authorList>
    </citation>
    <scope>NUCLEOTIDE SEQUENCE [LARGE SCALE GENOMIC DNA]</scope>
    <source>
        <strain evidence="1 2">SAG 10367</strain>
    </source>
</reference>
<proteinExistence type="predicted"/>
<evidence type="ECO:0000313" key="1">
    <source>
        <dbReference type="EMBL" id="ARF67744.1"/>
    </source>
</evidence>
<organism evidence="1 2">
    <name type="scientific">Paenibacillus larvae subsp. pulvifaciens</name>
    <dbReference type="NCBI Taxonomy" id="1477"/>
    <lineage>
        <taxon>Bacteria</taxon>
        <taxon>Bacillati</taxon>
        <taxon>Bacillota</taxon>
        <taxon>Bacilli</taxon>
        <taxon>Bacillales</taxon>
        <taxon>Paenibacillaceae</taxon>
        <taxon>Paenibacillus</taxon>
    </lineage>
</organism>
<name>A0A1V0URD7_9BACL</name>
<sequence>MFYELKATVLLKQTSHYLDISERIGSWISRAALNDPVLKQEHYSTGYKHFVFGNPYPREKDGIYKKDRVYVITIRSSLNERLQRIDRSLHILQEDNYFQLLALSGIQTKNPRHILELVTVTPAIVTVDGKPWVPGGNIELLLSRIHANTEKKFHSLNPDQKVRLDHYFAHGVQVENSKPIALAYKGRKLLGNKIRLFIQEDPVSQRLAHTVLGSGILEKNSVLGAGFCLAKGLD</sequence>